<accession>A0ABD0J7V8</accession>
<sequence length="91" mass="9830">LERQSVHPKSPASAANALKGRLDLTSCATFVSAVTFFCSLPAMTRKHGGQSTRHLLDVSHALVMKSNSVGCALYRHEDFVFVLTRTGGILD</sequence>
<dbReference type="AlphaFoldDB" id="A0ABD0J7V8"/>
<feature type="non-terminal residue" evidence="1">
    <location>
        <position position="1"/>
    </location>
</feature>
<keyword evidence="2" id="KW-1185">Reference proteome</keyword>
<comment type="caution">
    <text evidence="1">The sequence shown here is derived from an EMBL/GenBank/DDBJ whole genome shotgun (WGS) entry which is preliminary data.</text>
</comment>
<organism evidence="1 2">
    <name type="scientific">Batillaria attramentaria</name>
    <dbReference type="NCBI Taxonomy" id="370345"/>
    <lineage>
        <taxon>Eukaryota</taxon>
        <taxon>Metazoa</taxon>
        <taxon>Spiralia</taxon>
        <taxon>Lophotrochozoa</taxon>
        <taxon>Mollusca</taxon>
        <taxon>Gastropoda</taxon>
        <taxon>Caenogastropoda</taxon>
        <taxon>Sorbeoconcha</taxon>
        <taxon>Cerithioidea</taxon>
        <taxon>Batillariidae</taxon>
        <taxon>Batillaria</taxon>
    </lineage>
</organism>
<evidence type="ECO:0000313" key="1">
    <source>
        <dbReference type="EMBL" id="KAK7464584.1"/>
    </source>
</evidence>
<protein>
    <submittedName>
        <fullName evidence="1">Uncharacterized protein</fullName>
    </submittedName>
</protein>
<name>A0ABD0J7V8_9CAEN</name>
<dbReference type="Proteomes" id="UP001519460">
    <property type="component" value="Unassembled WGS sequence"/>
</dbReference>
<dbReference type="EMBL" id="JACVVK020000584">
    <property type="protein sequence ID" value="KAK7464584.1"/>
    <property type="molecule type" value="Genomic_DNA"/>
</dbReference>
<evidence type="ECO:0000313" key="2">
    <source>
        <dbReference type="Proteomes" id="UP001519460"/>
    </source>
</evidence>
<proteinExistence type="predicted"/>
<reference evidence="1 2" key="1">
    <citation type="journal article" date="2023" name="Sci. Data">
        <title>Genome assembly of the Korean intertidal mud-creeper Batillaria attramentaria.</title>
        <authorList>
            <person name="Patra A.K."/>
            <person name="Ho P.T."/>
            <person name="Jun S."/>
            <person name="Lee S.J."/>
            <person name="Kim Y."/>
            <person name="Won Y.J."/>
        </authorList>
    </citation>
    <scope>NUCLEOTIDE SEQUENCE [LARGE SCALE GENOMIC DNA]</scope>
    <source>
        <strain evidence="1">Wonlab-2016</strain>
    </source>
</reference>
<gene>
    <name evidence="1" type="ORF">BaRGS_00037863</name>
</gene>